<dbReference type="GO" id="GO:0010468">
    <property type="term" value="P:regulation of gene expression"/>
    <property type="evidence" value="ECO:0007669"/>
    <property type="project" value="InterPro"/>
</dbReference>
<feature type="compositionally biased region" description="Polar residues" evidence="5">
    <location>
        <begin position="176"/>
        <end position="186"/>
    </location>
</feature>
<feature type="compositionally biased region" description="Basic and acidic residues" evidence="5">
    <location>
        <begin position="617"/>
        <end position="636"/>
    </location>
</feature>
<dbReference type="Proteomes" id="UP000824540">
    <property type="component" value="Unassembled WGS sequence"/>
</dbReference>
<keyword evidence="4" id="KW-0539">Nucleus</keyword>
<gene>
    <name evidence="7" type="ORF">JZ751_023583</name>
</gene>
<feature type="compositionally biased region" description="Basic and acidic residues" evidence="5">
    <location>
        <begin position="159"/>
        <end position="171"/>
    </location>
</feature>
<evidence type="ECO:0000259" key="6">
    <source>
        <dbReference type="Pfam" id="PF18876"/>
    </source>
</evidence>
<dbReference type="AlphaFoldDB" id="A0A8T2NI89"/>
<feature type="region of interest" description="Disordered" evidence="5">
    <location>
        <begin position="67"/>
        <end position="688"/>
    </location>
</feature>
<dbReference type="InterPro" id="IPR043640">
    <property type="entry name" value="AF4/FMR2_CHD"/>
</dbReference>
<dbReference type="PANTHER" id="PTHR10528">
    <property type="entry name" value="AF4/FMR2 FAMILY MEMBER"/>
    <property type="match status" value="1"/>
</dbReference>
<feature type="compositionally biased region" description="Polar residues" evidence="5">
    <location>
        <begin position="126"/>
        <end position="148"/>
    </location>
</feature>
<protein>
    <recommendedName>
        <fullName evidence="6">AF4/FMR2 C-terminal homology domain-containing protein</fullName>
    </recommendedName>
</protein>
<sequence>MKRSPTDVPVYYGLISAVNMPTIFGVKNKLARICSMVHCTSQEVKPHYSYHKDSTWFIQQRMTFPRTAPHKSCADQQGTQGSRDRRSSSSASSSSSGSSSSSSDSDSSSQCSRSPSPEMHSRPEPSATTWTPNCSTEEMDQPSSTQWQLDRWLNKVKKRQESGDEERRVEAEPLSNRDSTGTQSLDYSPGQREDHSPFYSPAPSPSFTYSPGFHTRHSSSPNPKSNRSPRHQPQSKPRPSPSPSPERQSQPKCSPSPRTHCLYKSKSSPRPQSKHKSRPSPSPSPSPTPRDSRQSEVGGQKKSAVSQKKEGREFSEDLRHRWIQAFKGEDDGKERKEKRRKEKEERKAEKEKERVKPQEAESPAVQPKQRPHTNTQRPRQEALSIDYEKWRRKKKRRKTEDSETSVMEPRSSPSPSPSPKPVLPPTDSSSDSDSERRPPTTITKGLADSTSSRRRSSVGQENRPGKPEVATKPNAGRPSWQTKETPAEDQRKQKPHKLYTLVPFGRKGKSSHADSLHPQYARARSLRSLRVKIDLALLPKKPDTASPPPLVRSSSSSSSTSSLRAAQHNGATRRMSSPESDHKRRRKSTDSDLHRGGKKNHHPSEPPTDKAASTIRKPLETHSDAKLNRHKEDRPGSKRKPISSLSPPLDTTEQPKNGGTPQPPNRTKTEITPEQNTKIEVKRTHQQDLSQSICKYKDSALTQVTCPSQAPSMNEVAHQVERYMLEAKRLKHRADTMVDRFGKVLNYVDAALYAMRLKRPQGSGSSKEEKQLAVLCALLDYFKNTASSFLTPPPWNGQNAGLPFSTPPSPPHLSSLSAFISIPQHIHQMAAEHLEITNCVLYSYEYWEVADNLAKESKEFFNYLNTLMGPLTLQSSMAHIVRYTRQGLQWIRSSVQMA</sequence>
<dbReference type="Pfam" id="PF18876">
    <property type="entry name" value="AFF4_CHD"/>
    <property type="match status" value="2"/>
</dbReference>
<organism evidence="7 8">
    <name type="scientific">Albula glossodonta</name>
    <name type="common">roundjaw bonefish</name>
    <dbReference type="NCBI Taxonomy" id="121402"/>
    <lineage>
        <taxon>Eukaryota</taxon>
        <taxon>Metazoa</taxon>
        <taxon>Chordata</taxon>
        <taxon>Craniata</taxon>
        <taxon>Vertebrata</taxon>
        <taxon>Euteleostomi</taxon>
        <taxon>Actinopterygii</taxon>
        <taxon>Neopterygii</taxon>
        <taxon>Teleostei</taxon>
        <taxon>Albuliformes</taxon>
        <taxon>Albulidae</taxon>
        <taxon>Albula</taxon>
    </lineage>
</organism>
<evidence type="ECO:0000256" key="1">
    <source>
        <dbReference type="ARBA" id="ARBA00004123"/>
    </source>
</evidence>
<evidence type="ECO:0000313" key="8">
    <source>
        <dbReference type="Proteomes" id="UP000824540"/>
    </source>
</evidence>
<evidence type="ECO:0000256" key="2">
    <source>
        <dbReference type="ARBA" id="ARBA00007354"/>
    </source>
</evidence>
<keyword evidence="3" id="KW-0597">Phosphoprotein</keyword>
<feature type="compositionally biased region" description="Low complexity" evidence="5">
    <location>
        <begin position="218"/>
        <end position="235"/>
    </location>
</feature>
<comment type="similarity">
    <text evidence="2">Belongs to the AF4 family.</text>
</comment>
<dbReference type="OrthoDB" id="6382204at2759"/>
<dbReference type="InterPro" id="IPR007797">
    <property type="entry name" value="AF4/FMR2"/>
</dbReference>
<comment type="caution">
    <text evidence="7">The sequence shown here is derived from an EMBL/GenBank/DDBJ whole genome shotgun (WGS) entry which is preliminary data.</text>
</comment>
<comment type="subcellular location">
    <subcellularLocation>
        <location evidence="1">Nucleus</location>
    </subcellularLocation>
</comment>
<feature type="domain" description="AF4/FMR2 C-terminal homology" evidence="6">
    <location>
        <begin position="713"/>
        <end position="753"/>
    </location>
</feature>
<evidence type="ECO:0000313" key="7">
    <source>
        <dbReference type="EMBL" id="KAG9339446.1"/>
    </source>
</evidence>
<feature type="compositionally biased region" description="Low complexity" evidence="5">
    <location>
        <begin position="197"/>
        <end position="211"/>
    </location>
</feature>
<feature type="compositionally biased region" description="Basic and acidic residues" evidence="5">
    <location>
        <begin position="667"/>
        <end position="686"/>
    </location>
</feature>
<feature type="domain" description="AF4/FMR2 C-terminal homology" evidence="6">
    <location>
        <begin position="778"/>
        <end position="897"/>
    </location>
</feature>
<evidence type="ECO:0000256" key="5">
    <source>
        <dbReference type="SAM" id="MobiDB-lite"/>
    </source>
</evidence>
<dbReference type="PANTHER" id="PTHR10528:SF16">
    <property type="entry name" value="AF4_FMR2 FAMILY MEMBER 3"/>
    <property type="match status" value="1"/>
</dbReference>
<evidence type="ECO:0000256" key="3">
    <source>
        <dbReference type="ARBA" id="ARBA00022553"/>
    </source>
</evidence>
<proteinExistence type="inferred from homology"/>
<name>A0A8T2NI89_9TELE</name>
<feature type="compositionally biased region" description="Basic and acidic residues" evidence="5">
    <location>
        <begin position="307"/>
        <end position="320"/>
    </location>
</feature>
<evidence type="ECO:0000256" key="4">
    <source>
        <dbReference type="ARBA" id="ARBA00023242"/>
    </source>
</evidence>
<dbReference type="GO" id="GO:0032783">
    <property type="term" value="C:super elongation complex"/>
    <property type="evidence" value="ECO:0007669"/>
    <property type="project" value="TreeGrafter"/>
</dbReference>
<keyword evidence="8" id="KW-1185">Reference proteome</keyword>
<dbReference type="EMBL" id="JAFBMS010000053">
    <property type="protein sequence ID" value="KAG9339446.1"/>
    <property type="molecule type" value="Genomic_DNA"/>
</dbReference>
<feature type="compositionally biased region" description="Basic and acidic residues" evidence="5">
    <location>
        <begin position="342"/>
        <end position="359"/>
    </location>
</feature>
<feature type="compositionally biased region" description="Low complexity" evidence="5">
    <location>
        <begin position="553"/>
        <end position="562"/>
    </location>
</feature>
<accession>A0A8T2NI89</accession>
<feature type="compositionally biased region" description="Low complexity" evidence="5">
    <location>
        <begin position="88"/>
        <end position="116"/>
    </location>
</feature>
<feature type="compositionally biased region" description="Pro residues" evidence="5">
    <location>
        <begin position="412"/>
        <end position="424"/>
    </location>
</feature>
<feature type="compositionally biased region" description="Polar residues" evidence="5">
    <location>
        <begin position="643"/>
        <end position="660"/>
    </location>
</feature>
<reference evidence="7" key="1">
    <citation type="thesis" date="2021" institute="BYU ScholarsArchive" country="Provo, UT, USA">
        <title>Applications of and Algorithms for Genome Assembly and Genomic Analyses with an Emphasis on Marine Teleosts.</title>
        <authorList>
            <person name="Pickett B.D."/>
        </authorList>
    </citation>
    <scope>NUCLEOTIDE SEQUENCE</scope>
    <source>
        <strain evidence="7">HI-2016</strain>
    </source>
</reference>